<accession>A0A1L5FAN6</accession>
<protein>
    <submittedName>
        <fullName evidence="2">Uncharacterized protein</fullName>
    </submittedName>
</protein>
<sequence length="785" mass="88331">MNGDQSKDWGELYQSVLEQVYIPSTSSEDLSGETVTVRDMLVNLEDVYSEIREKGIKPRIISIFADVVRKTDKNSILINRDSALFIVARRIEFDIDSSIILDYREGGIGKLVIYAHEFQSNIKVKGVFPGNKPDTLELITPKKKGIVVSSSEGRLSIEDLDKYYEDGFEYGKPLRMNIVSIFQFATVLFYSSPDIAQSMLEWICNITSGSKAAVDLNIKSSALLVNLRMSMSPVTFVPYLDKDVYADSFDSFICSASSYETQYQRYSDEKLSFDDRKSAAQNMLDNYKDICKYNKQLIVQADSNYRMAQGSEIQARSTLNIQQYKVKQAGISFEYESKKWERDQIIKAVFSMAAALVEFSAAIALMMVGDEAAAAGAAGAVKNGIAAADDAAKVADKVKELSAFAKAMENLSKSMNNLEKLAKFLKTTYETIDKIITAAKKISSADENISVEIPDTDSISTEADWDAFLVDAELFMKPAIDDGIPGALEYKAEIDKLAIYGKAYMATQIAVVKAGQELARLILQKEVDQSQELRLKEYVDKLLNQIKKDDEIMQAFFERELNVKCWIFIAVQNYAGAYRYWGLRDSRITLSIVKPVEKLEEDMGIITQEYSEVLESFNPPPQDFRGIVVTISDVEQSNFHNVVQNLKKNRSATIPISPDAAEFNGLDRVRLTRVRVWLIGVVASKNNPVYIEITTSGIYYDRLREENFEFSSASLRRVFKYNGIVGNESSIIIEGEVEERSKYKYFQPTPFTQWTISVPEAYNQGVDLSTLEAIQIEYAGNVIAH</sequence>
<proteinExistence type="predicted"/>
<keyword evidence="1" id="KW-0175">Coiled coil</keyword>
<dbReference type="PANTHER" id="PTHR34714:SF2">
    <property type="entry name" value="EGF-LIKE DOMAIN-CONTAINING PROTEIN"/>
    <property type="match status" value="1"/>
</dbReference>
<feature type="coiled-coil region" evidence="1">
    <location>
        <begin position="401"/>
        <end position="428"/>
    </location>
</feature>
<evidence type="ECO:0000313" key="3">
    <source>
        <dbReference type="Proteomes" id="UP000184604"/>
    </source>
</evidence>
<evidence type="ECO:0000256" key="1">
    <source>
        <dbReference type="SAM" id="Coils"/>
    </source>
</evidence>
<reference evidence="2 3" key="1">
    <citation type="submission" date="2016-12" db="EMBL/GenBank/DDBJ databases">
        <title>Complete genome sequence of Clostridium kluyveri JZZ isolated from the pit mud of a Chinese flavor liquor-making factory.</title>
        <authorList>
            <person name="Wang Y."/>
        </authorList>
    </citation>
    <scope>NUCLEOTIDE SEQUENCE [LARGE SCALE GENOMIC DNA]</scope>
    <source>
        <strain evidence="2 3">JZZ</strain>
    </source>
</reference>
<evidence type="ECO:0000313" key="2">
    <source>
        <dbReference type="EMBL" id="APM40078.1"/>
    </source>
</evidence>
<dbReference type="OrthoDB" id="4496929at2"/>
<dbReference type="AlphaFoldDB" id="A0A1L5FAN6"/>
<dbReference type="Proteomes" id="UP000184604">
    <property type="component" value="Chromosome"/>
</dbReference>
<name>A0A1L5FAN6_CLOKL</name>
<organism evidence="2 3">
    <name type="scientific">Clostridium kluyveri</name>
    <dbReference type="NCBI Taxonomy" id="1534"/>
    <lineage>
        <taxon>Bacteria</taxon>
        <taxon>Bacillati</taxon>
        <taxon>Bacillota</taxon>
        <taxon>Clostridia</taxon>
        <taxon>Eubacteriales</taxon>
        <taxon>Clostridiaceae</taxon>
        <taxon>Clostridium</taxon>
    </lineage>
</organism>
<dbReference type="RefSeq" id="WP_073539689.1">
    <property type="nucleotide sequence ID" value="NZ_CP018335.1"/>
</dbReference>
<dbReference type="PANTHER" id="PTHR34714">
    <property type="entry name" value="EGF-LIKE DOMAIN-CONTAINING PROTEIN"/>
    <property type="match status" value="1"/>
</dbReference>
<gene>
    <name evidence="2" type="ORF">BS101_15690</name>
</gene>
<dbReference type="EMBL" id="CP018335">
    <property type="protein sequence ID" value="APM40078.1"/>
    <property type="molecule type" value="Genomic_DNA"/>
</dbReference>